<dbReference type="InterPro" id="IPR003593">
    <property type="entry name" value="AAA+_ATPase"/>
</dbReference>
<name>A0A511BPK7_9PROT</name>
<keyword evidence="12" id="KW-1185">Reference proteome</keyword>
<dbReference type="Gene3D" id="1.20.1560.10">
    <property type="entry name" value="ABC transporter type 1, transmembrane domain"/>
    <property type="match status" value="1"/>
</dbReference>
<evidence type="ECO:0000313" key="11">
    <source>
        <dbReference type="EMBL" id="GEL02195.1"/>
    </source>
</evidence>
<dbReference type="SUPFAM" id="SSF52540">
    <property type="entry name" value="P-loop containing nucleoside triphosphate hydrolases"/>
    <property type="match status" value="1"/>
</dbReference>
<keyword evidence="4" id="KW-0547">Nucleotide-binding</keyword>
<keyword evidence="7 8" id="KW-0472">Membrane</keyword>
<organism evidence="11 12">
    <name type="scientific">Swaminathania salitolerans</name>
    <dbReference type="NCBI Taxonomy" id="182838"/>
    <lineage>
        <taxon>Bacteria</taxon>
        <taxon>Pseudomonadati</taxon>
        <taxon>Pseudomonadota</taxon>
        <taxon>Alphaproteobacteria</taxon>
        <taxon>Acetobacterales</taxon>
        <taxon>Acetobacteraceae</taxon>
        <taxon>Swaminathania</taxon>
    </lineage>
</organism>
<protein>
    <submittedName>
        <fullName evidence="11">Metal ABC transporter permease</fullName>
    </submittedName>
</protein>
<feature type="transmembrane region" description="Helical" evidence="8">
    <location>
        <begin position="289"/>
        <end position="313"/>
    </location>
</feature>
<dbReference type="GO" id="GO:0140359">
    <property type="term" value="F:ABC-type transporter activity"/>
    <property type="evidence" value="ECO:0007669"/>
    <property type="project" value="InterPro"/>
</dbReference>
<dbReference type="PROSITE" id="PS50893">
    <property type="entry name" value="ABC_TRANSPORTER_2"/>
    <property type="match status" value="1"/>
</dbReference>
<keyword evidence="2" id="KW-0813">Transport</keyword>
<feature type="transmembrane region" description="Helical" evidence="8">
    <location>
        <begin position="144"/>
        <end position="167"/>
    </location>
</feature>
<keyword evidence="5" id="KW-0067">ATP-binding</keyword>
<dbReference type="PANTHER" id="PTHR24221:SF654">
    <property type="entry name" value="ATP-BINDING CASSETTE SUB-FAMILY B MEMBER 6"/>
    <property type="match status" value="1"/>
</dbReference>
<dbReference type="Pfam" id="PF00005">
    <property type="entry name" value="ABC_tran"/>
    <property type="match status" value="1"/>
</dbReference>
<evidence type="ECO:0000256" key="1">
    <source>
        <dbReference type="ARBA" id="ARBA00004651"/>
    </source>
</evidence>
<keyword evidence="3 8" id="KW-0812">Transmembrane</keyword>
<dbReference type="Pfam" id="PF00664">
    <property type="entry name" value="ABC_membrane"/>
    <property type="match status" value="1"/>
</dbReference>
<evidence type="ECO:0000259" key="10">
    <source>
        <dbReference type="PROSITE" id="PS50929"/>
    </source>
</evidence>
<feature type="transmembrane region" description="Helical" evidence="8">
    <location>
        <begin position="252"/>
        <end position="277"/>
    </location>
</feature>
<comment type="subcellular location">
    <subcellularLocation>
        <location evidence="1">Cell membrane</location>
        <topology evidence="1">Multi-pass membrane protein</topology>
    </subcellularLocation>
</comment>
<feature type="transmembrane region" description="Helical" evidence="8">
    <location>
        <begin position="66"/>
        <end position="91"/>
    </location>
</feature>
<evidence type="ECO:0000256" key="6">
    <source>
        <dbReference type="ARBA" id="ARBA00022989"/>
    </source>
</evidence>
<proteinExistence type="predicted"/>
<dbReference type="AlphaFoldDB" id="A0A511BPK7"/>
<dbReference type="InterPro" id="IPR003439">
    <property type="entry name" value="ABC_transporter-like_ATP-bd"/>
</dbReference>
<dbReference type="RefSeq" id="WP_186807703.1">
    <property type="nucleotide sequence ID" value="NZ_BJVC01000002.1"/>
</dbReference>
<evidence type="ECO:0000259" key="9">
    <source>
        <dbReference type="PROSITE" id="PS50893"/>
    </source>
</evidence>
<comment type="caution">
    <text evidence="11">The sequence shown here is derived from an EMBL/GenBank/DDBJ whole genome shotgun (WGS) entry which is preliminary data.</text>
</comment>
<sequence>MRLSPRFPLAISSLFRAWRLVLSHDIGFFRIGIAVTLAALVAERLCLLATPYLFGKLVGHFSDTDLRLVVPLGLILSYGGLILLRSLFSALQERAYQPVGQRVQALTAQSAFRHLLALPLRFHRDRQTGALTRSIERGSEAADTLLRLAIFNIGPALLDTVFVTVVMSQLFGPRYACVILAALGAYMLVAQWFVRRRVGARRRRNEANGQAQHFLLDSLLNFETVRHFANEAHEFARYARARREQERASLKMTTVAGLSSVSQNAMIALATVILFLMAARDLAAGRVDVAAFVMIGTYLRTLYMSIVSLNLVYAGWRNACVDLEHLLTLMDEPVRKETGEASRAEPETARGMAVPATQAAAPASLVFENVRFGYDAREILAGISLHAEPGQMIALVGPTGAGKSTIARLILGAYPPSGGRIFLDGQDITGIPPQILHDTVGVVPQETQLFNDTIGYNIAYGRLDATEEDIVEAARAAQLHDFVEALPEGYDTRVGERGLKLSGGERQRIAIARIVLRKPRLLLLDEATSALDTRTERRLIRALATVAARQTTIAIAHRLSTIRHASCILVIEGGRIRERGTHDALMRQKGVYHAMWSNQSTHDTGFPAGAALREEAPQPDAKESTHDQIR</sequence>
<evidence type="ECO:0000313" key="12">
    <source>
        <dbReference type="Proteomes" id="UP000321405"/>
    </source>
</evidence>
<dbReference type="FunFam" id="3.40.50.300:FF:000287">
    <property type="entry name" value="Multidrug ABC transporter ATP-binding protein"/>
    <property type="match status" value="1"/>
</dbReference>
<dbReference type="GO" id="GO:0005886">
    <property type="term" value="C:plasma membrane"/>
    <property type="evidence" value="ECO:0007669"/>
    <property type="project" value="UniProtKB-SubCell"/>
</dbReference>
<evidence type="ECO:0000256" key="4">
    <source>
        <dbReference type="ARBA" id="ARBA00022741"/>
    </source>
</evidence>
<dbReference type="EMBL" id="BJVC01000002">
    <property type="protein sequence ID" value="GEL02195.1"/>
    <property type="molecule type" value="Genomic_DNA"/>
</dbReference>
<evidence type="ECO:0000256" key="2">
    <source>
        <dbReference type="ARBA" id="ARBA00022448"/>
    </source>
</evidence>
<dbReference type="PANTHER" id="PTHR24221">
    <property type="entry name" value="ATP-BINDING CASSETTE SUB-FAMILY B"/>
    <property type="match status" value="1"/>
</dbReference>
<reference evidence="11 12" key="1">
    <citation type="submission" date="2019-07" db="EMBL/GenBank/DDBJ databases">
        <title>Whole genome shotgun sequence of Swaminathania salitolerans NBRC 104436.</title>
        <authorList>
            <person name="Hosoyama A."/>
            <person name="Uohara A."/>
            <person name="Ohji S."/>
            <person name="Ichikawa N."/>
        </authorList>
    </citation>
    <scope>NUCLEOTIDE SEQUENCE [LARGE SCALE GENOMIC DNA]</scope>
    <source>
        <strain evidence="11 12">NBRC 104436</strain>
    </source>
</reference>
<dbReference type="Gene3D" id="3.40.50.300">
    <property type="entry name" value="P-loop containing nucleotide triphosphate hydrolases"/>
    <property type="match status" value="1"/>
</dbReference>
<feature type="domain" description="ABC transmembrane type-1" evidence="10">
    <location>
        <begin position="34"/>
        <end position="318"/>
    </location>
</feature>
<evidence type="ECO:0000256" key="7">
    <source>
        <dbReference type="ARBA" id="ARBA00023136"/>
    </source>
</evidence>
<dbReference type="InterPro" id="IPR039421">
    <property type="entry name" value="Type_1_exporter"/>
</dbReference>
<evidence type="ECO:0000256" key="3">
    <source>
        <dbReference type="ARBA" id="ARBA00022692"/>
    </source>
</evidence>
<dbReference type="SMART" id="SM00382">
    <property type="entry name" value="AAA"/>
    <property type="match status" value="1"/>
</dbReference>
<accession>A0A511BPK7</accession>
<dbReference type="GO" id="GO:0016887">
    <property type="term" value="F:ATP hydrolysis activity"/>
    <property type="evidence" value="ECO:0007669"/>
    <property type="project" value="InterPro"/>
</dbReference>
<feature type="domain" description="ABC transporter" evidence="9">
    <location>
        <begin position="365"/>
        <end position="598"/>
    </location>
</feature>
<dbReference type="SUPFAM" id="SSF90123">
    <property type="entry name" value="ABC transporter transmembrane region"/>
    <property type="match status" value="1"/>
</dbReference>
<evidence type="ECO:0000256" key="8">
    <source>
        <dbReference type="SAM" id="Phobius"/>
    </source>
</evidence>
<dbReference type="InterPro" id="IPR027417">
    <property type="entry name" value="P-loop_NTPase"/>
</dbReference>
<evidence type="ECO:0000256" key="5">
    <source>
        <dbReference type="ARBA" id="ARBA00022840"/>
    </source>
</evidence>
<dbReference type="InterPro" id="IPR017871">
    <property type="entry name" value="ABC_transporter-like_CS"/>
</dbReference>
<dbReference type="GO" id="GO:0005524">
    <property type="term" value="F:ATP binding"/>
    <property type="evidence" value="ECO:0007669"/>
    <property type="project" value="UniProtKB-KW"/>
</dbReference>
<dbReference type="InterPro" id="IPR011527">
    <property type="entry name" value="ABC1_TM_dom"/>
</dbReference>
<dbReference type="InterPro" id="IPR036640">
    <property type="entry name" value="ABC1_TM_sf"/>
</dbReference>
<keyword evidence="6 8" id="KW-1133">Transmembrane helix</keyword>
<dbReference type="Proteomes" id="UP000321405">
    <property type="component" value="Unassembled WGS sequence"/>
</dbReference>
<gene>
    <name evidence="11" type="ORF">SSA02_13580</name>
</gene>
<feature type="transmembrane region" description="Helical" evidence="8">
    <location>
        <begin position="173"/>
        <end position="194"/>
    </location>
</feature>
<dbReference type="PROSITE" id="PS50929">
    <property type="entry name" value="ABC_TM1F"/>
    <property type="match status" value="1"/>
</dbReference>
<dbReference type="CDD" id="cd18582">
    <property type="entry name" value="ABC_6TM_ATM1_ABCB7"/>
    <property type="match status" value="1"/>
</dbReference>
<dbReference type="PROSITE" id="PS00211">
    <property type="entry name" value="ABC_TRANSPORTER_1"/>
    <property type="match status" value="1"/>
</dbReference>